<accession>K4K7B2</accession>
<sequence>MFEDLFETLNNAEPVEGMLRQRLRAFFQDYPLSDIRIADGELLR</sequence>
<organism evidence="1 2">
    <name type="scientific">Caulobacter phage CcrSwift</name>
    <dbReference type="NCBI Taxonomy" id="2927984"/>
    <lineage>
        <taxon>Viruses</taxon>
        <taxon>Duplodnaviria</taxon>
        <taxon>Heunggongvirae</taxon>
        <taxon>Uroviricota</taxon>
        <taxon>Caudoviricetes</taxon>
        <taxon>Jeanschmidtviridae</taxon>
        <taxon>Shapirovirus</taxon>
        <taxon>Shapirovirus swift</taxon>
    </lineage>
</organism>
<keyword evidence="2" id="KW-1185">Reference proteome</keyword>
<proteinExistence type="predicted"/>
<dbReference type="GeneID" id="13996729"/>
<name>K4K7B2_9CAUD</name>
<dbReference type="KEGG" id="vg:13996729"/>
<dbReference type="Proteomes" id="UP000000460">
    <property type="component" value="Segment"/>
</dbReference>
<reference evidence="1 2" key="1">
    <citation type="journal article" date="2012" name="BMC Genomics">
        <title>The Caulobacter crescentus phage phiCbK: genomics of a canonical phage.</title>
        <authorList>
            <person name="Gill J.J."/>
            <person name="Berry J.D."/>
            <person name="Russell W.K."/>
            <person name="Lessor L."/>
            <person name="Escobar Garcia D.A."/>
            <person name="Hernandez D."/>
            <person name="Kane A."/>
            <person name="Keene J."/>
            <person name="Maddox M."/>
            <person name="Martin R."/>
            <person name="Mohan S."/>
            <person name="Thorn A.M."/>
            <person name="Russell D.H."/>
            <person name="Young R."/>
        </authorList>
    </citation>
    <scope>NUCLEOTIDE SEQUENCE [LARGE SCALE GENOMIC DNA]</scope>
</reference>
<dbReference type="RefSeq" id="YP_006989927.1">
    <property type="nucleotide sequence ID" value="NC_019411.1"/>
</dbReference>
<dbReference type="EMBL" id="JX100809">
    <property type="protein sequence ID" value="AFU88512.1"/>
    <property type="molecule type" value="Genomic_DNA"/>
</dbReference>
<protein>
    <submittedName>
        <fullName evidence="1">Uncharacterized protein</fullName>
    </submittedName>
</protein>
<evidence type="ECO:0000313" key="2">
    <source>
        <dbReference type="Proteomes" id="UP000000460"/>
    </source>
</evidence>
<evidence type="ECO:0000313" key="1">
    <source>
        <dbReference type="EMBL" id="AFU88512.1"/>
    </source>
</evidence>
<gene>
    <name evidence="1" type="ORF">CcrSwift_gp194</name>
</gene>